<reference evidence="2" key="2">
    <citation type="submission" date="2022-08" db="UniProtKB">
        <authorList>
            <consortium name="EnsemblMetazoa"/>
        </authorList>
    </citation>
    <scope>IDENTIFICATION</scope>
    <source>
        <strain evidence="2">STECLA/ALBI9_A</strain>
    </source>
</reference>
<dbReference type="AlphaFoldDB" id="A0A182FF87"/>
<keyword evidence="3" id="KW-1185">Reference proteome</keyword>
<feature type="region of interest" description="Disordered" evidence="1">
    <location>
        <begin position="64"/>
        <end position="107"/>
    </location>
</feature>
<organism evidence="2 3">
    <name type="scientific">Anopheles albimanus</name>
    <name type="common">New world malaria mosquito</name>
    <dbReference type="NCBI Taxonomy" id="7167"/>
    <lineage>
        <taxon>Eukaryota</taxon>
        <taxon>Metazoa</taxon>
        <taxon>Ecdysozoa</taxon>
        <taxon>Arthropoda</taxon>
        <taxon>Hexapoda</taxon>
        <taxon>Insecta</taxon>
        <taxon>Pterygota</taxon>
        <taxon>Neoptera</taxon>
        <taxon>Endopterygota</taxon>
        <taxon>Diptera</taxon>
        <taxon>Nematocera</taxon>
        <taxon>Culicoidea</taxon>
        <taxon>Culicidae</taxon>
        <taxon>Anophelinae</taxon>
        <taxon>Anopheles</taxon>
    </lineage>
</organism>
<reference evidence="2 3" key="1">
    <citation type="journal article" date="2017" name="G3 (Bethesda)">
        <title>The Physical Genome Mapping of Anopheles albimanus Corrected Scaffold Misassemblies and Identified Interarm Rearrangements in Genus Anopheles.</title>
        <authorList>
            <person name="Artemov G.N."/>
            <person name="Peery A.N."/>
            <person name="Jiang X."/>
            <person name="Tu Z."/>
            <person name="Stegniy V.N."/>
            <person name="Sharakhova M.V."/>
            <person name="Sharakhov I.V."/>
        </authorList>
    </citation>
    <scope>NUCLEOTIDE SEQUENCE [LARGE SCALE GENOMIC DNA]</scope>
    <source>
        <strain evidence="2 3">ALBI9_A</strain>
    </source>
</reference>
<dbReference type="EnsemblMetazoa" id="AALB005179-RA">
    <property type="protein sequence ID" value="AALB005179-PA"/>
    <property type="gene ID" value="AALB005179"/>
</dbReference>
<evidence type="ECO:0000313" key="3">
    <source>
        <dbReference type="Proteomes" id="UP000069272"/>
    </source>
</evidence>
<dbReference type="STRING" id="7167.A0A182FF87"/>
<feature type="compositionally biased region" description="Polar residues" evidence="1">
    <location>
        <begin position="64"/>
        <end position="74"/>
    </location>
</feature>
<evidence type="ECO:0000256" key="1">
    <source>
        <dbReference type="SAM" id="MobiDB-lite"/>
    </source>
</evidence>
<feature type="compositionally biased region" description="Acidic residues" evidence="1">
    <location>
        <begin position="196"/>
        <end position="208"/>
    </location>
</feature>
<accession>A0A182FF87</accession>
<feature type="compositionally biased region" description="Basic and acidic residues" evidence="1">
    <location>
        <begin position="219"/>
        <end position="236"/>
    </location>
</feature>
<dbReference type="VEuPathDB" id="VectorBase:AALB005179"/>
<feature type="region of interest" description="Disordered" evidence="1">
    <location>
        <begin position="177"/>
        <end position="244"/>
    </location>
</feature>
<feature type="compositionally biased region" description="Low complexity" evidence="1">
    <location>
        <begin position="96"/>
        <end position="107"/>
    </location>
</feature>
<proteinExistence type="predicted"/>
<protein>
    <submittedName>
        <fullName evidence="2">Uncharacterized protein</fullName>
    </submittedName>
</protein>
<dbReference type="VEuPathDB" id="VectorBase:AALB20_037224"/>
<name>A0A182FF87_ANOAL</name>
<dbReference type="Proteomes" id="UP000069272">
    <property type="component" value="Chromosome 3L"/>
</dbReference>
<feature type="region of interest" description="Disordered" evidence="1">
    <location>
        <begin position="1"/>
        <end position="45"/>
    </location>
</feature>
<evidence type="ECO:0000313" key="2">
    <source>
        <dbReference type="EnsemblMetazoa" id="AALB005179-PA"/>
    </source>
</evidence>
<sequence>MEHAGETRATSSQAHRAERRRMSTSLQNLATDQPDHHHLRRSQPTIEPITLAHAATADLIDRQPTATKHSNGSNAGDPMVFVSSFFDRSSDPPDKQPQQQQQHQQQPALENGIVMKGNASSEHLSAVSLCALHRSVSNEIKYRHAGHNLSRFNRRATTTDILYELNERLIKANRSDGPHAINALEPTPHQATANETDNDDDDDDDDVGSDCALPTGWLIRKEEPREQLPCRYRTEPSPHMSMAR</sequence>